<keyword evidence="1" id="KW-0472">Membrane</keyword>
<organism evidence="2 3">
    <name type="scientific">Bradyrhizobium denitrificans</name>
    <dbReference type="NCBI Taxonomy" id="2734912"/>
    <lineage>
        <taxon>Bacteria</taxon>
        <taxon>Pseudomonadati</taxon>
        <taxon>Pseudomonadota</taxon>
        <taxon>Alphaproteobacteria</taxon>
        <taxon>Hyphomicrobiales</taxon>
        <taxon>Nitrobacteraceae</taxon>
        <taxon>Bradyrhizobium</taxon>
    </lineage>
</organism>
<evidence type="ECO:0000256" key="1">
    <source>
        <dbReference type="SAM" id="Phobius"/>
    </source>
</evidence>
<evidence type="ECO:0000313" key="2">
    <source>
        <dbReference type="EMBL" id="MBR1136666.1"/>
    </source>
</evidence>
<accession>A0ABS5G7P1</accession>
<gene>
    <name evidence="2" type="ORF">JQ619_12885</name>
</gene>
<keyword evidence="1" id="KW-0812">Transmembrane</keyword>
<keyword evidence="1" id="KW-1133">Transmembrane helix</keyword>
<proteinExistence type="predicted"/>
<keyword evidence="3" id="KW-1185">Reference proteome</keyword>
<sequence length="81" mass="8353">MYGWHRASVPSLSGIRGHSSLSLLERPDGSFRAGGFHGNATLTLSPRLTSIVAACIAAGTLSLGISIVTIATLSIRALMST</sequence>
<dbReference type="EMBL" id="JAFCLK010000010">
    <property type="protein sequence ID" value="MBR1136666.1"/>
    <property type="molecule type" value="Genomic_DNA"/>
</dbReference>
<dbReference type="RefSeq" id="WP_012042035.1">
    <property type="nucleotide sequence ID" value="NZ_JABFDP010000022.1"/>
</dbReference>
<name>A0ABS5G7P1_9BRAD</name>
<protein>
    <submittedName>
        <fullName evidence="2">Uncharacterized protein</fullName>
    </submittedName>
</protein>
<feature type="transmembrane region" description="Helical" evidence="1">
    <location>
        <begin position="51"/>
        <end position="75"/>
    </location>
</feature>
<reference evidence="3" key="1">
    <citation type="journal article" date="2021" name="ISME J.">
        <title>Evolutionary origin and ecological implication of a unique nif island in free-living Bradyrhizobium lineages.</title>
        <authorList>
            <person name="Tao J."/>
        </authorList>
    </citation>
    <scope>NUCLEOTIDE SEQUENCE [LARGE SCALE GENOMIC DNA]</scope>
    <source>
        <strain evidence="3">SZCCT0094</strain>
    </source>
</reference>
<dbReference type="Proteomes" id="UP001314635">
    <property type="component" value="Unassembled WGS sequence"/>
</dbReference>
<evidence type="ECO:0000313" key="3">
    <source>
        <dbReference type="Proteomes" id="UP001314635"/>
    </source>
</evidence>
<comment type="caution">
    <text evidence="2">The sequence shown here is derived from an EMBL/GenBank/DDBJ whole genome shotgun (WGS) entry which is preliminary data.</text>
</comment>